<evidence type="ECO:0000259" key="3">
    <source>
        <dbReference type="Pfam" id="PF13360"/>
    </source>
</evidence>
<evidence type="ECO:0000313" key="4">
    <source>
        <dbReference type="EMBL" id="GAA3741976.1"/>
    </source>
</evidence>
<feature type="compositionally biased region" description="Basic and acidic residues" evidence="1">
    <location>
        <begin position="8"/>
        <end position="25"/>
    </location>
</feature>
<dbReference type="PANTHER" id="PTHR34512:SF30">
    <property type="entry name" value="OUTER MEMBRANE PROTEIN ASSEMBLY FACTOR BAMB"/>
    <property type="match status" value="1"/>
</dbReference>
<dbReference type="Proteomes" id="UP001501004">
    <property type="component" value="Unassembled WGS sequence"/>
</dbReference>
<evidence type="ECO:0000256" key="1">
    <source>
        <dbReference type="SAM" id="MobiDB-lite"/>
    </source>
</evidence>
<dbReference type="InterPro" id="IPR018391">
    <property type="entry name" value="PQQ_b-propeller_rpt"/>
</dbReference>
<accession>A0ABP7FMP1</accession>
<dbReference type="InterPro" id="IPR011047">
    <property type="entry name" value="Quinoprotein_ADH-like_sf"/>
</dbReference>
<feature type="transmembrane region" description="Helical" evidence="2">
    <location>
        <begin position="32"/>
        <end position="52"/>
    </location>
</feature>
<dbReference type="EMBL" id="BAABAE010000003">
    <property type="protein sequence ID" value="GAA3741976.1"/>
    <property type="molecule type" value="Genomic_DNA"/>
</dbReference>
<feature type="domain" description="Pyrrolo-quinoline quinone repeat" evidence="3">
    <location>
        <begin position="418"/>
        <end position="563"/>
    </location>
</feature>
<proteinExistence type="predicted"/>
<dbReference type="Gene3D" id="2.130.10.10">
    <property type="entry name" value="YVTN repeat-like/Quinoprotein amine dehydrogenase"/>
    <property type="match status" value="1"/>
</dbReference>
<gene>
    <name evidence="4" type="ORF">GCM10022239_16980</name>
</gene>
<evidence type="ECO:0000256" key="2">
    <source>
        <dbReference type="SAM" id="Phobius"/>
    </source>
</evidence>
<feature type="region of interest" description="Disordered" evidence="1">
    <location>
        <begin position="1"/>
        <end position="25"/>
    </location>
</feature>
<dbReference type="SMART" id="SM00564">
    <property type="entry name" value="PQQ"/>
    <property type="match status" value="4"/>
</dbReference>
<protein>
    <recommendedName>
        <fullName evidence="3">Pyrrolo-quinoline quinone repeat domain-containing protein</fullName>
    </recommendedName>
</protein>
<reference evidence="5" key="1">
    <citation type="journal article" date="2019" name="Int. J. Syst. Evol. Microbiol.">
        <title>The Global Catalogue of Microorganisms (GCM) 10K type strain sequencing project: providing services to taxonomists for standard genome sequencing and annotation.</title>
        <authorList>
            <consortium name="The Broad Institute Genomics Platform"/>
            <consortium name="The Broad Institute Genome Sequencing Center for Infectious Disease"/>
            <person name="Wu L."/>
            <person name="Ma J."/>
        </authorList>
    </citation>
    <scope>NUCLEOTIDE SEQUENCE [LARGE SCALE GENOMIC DNA]</scope>
    <source>
        <strain evidence="5">JCM 16949</strain>
    </source>
</reference>
<evidence type="ECO:0000313" key="5">
    <source>
        <dbReference type="Proteomes" id="UP001501004"/>
    </source>
</evidence>
<keyword evidence="5" id="KW-1185">Reference proteome</keyword>
<sequence>MPLYPYDGRMESPPPERPHADPAERRVRPASLIAAGSIAAVVLVTGATIAVADRQTTEVLGGAAAKYLPADGYLEWVLDDLGTLRMSESARTIGFSNILQLPVSAGASVVGDLGDDVRIAQLWRESATGFSGGELTQTTELHRLSEEGLTLLAGHGGSVGFAYSPALLELPADVAPGSTWRSEGDALPGGIMTYTADHRASEPTNAELIAASGLDDAELAACLQTEGASVYRDSSGATLLEITEMDLWCEGRGRVAIVGTVNGSPVAQGPPSSTPTAAATDAVAAPPGWGAIDDWRPVEVEIRYPDAFFGEQHLLVSLANAPRRTASGLIVAADQNADDLVALRLDSGLLQRRWFAHPGGEIIALATAGDVTVVTTSLRQVIAYSDAGQRLWTMDTRELVFAPPADAGNGSVIVVGLDGIVSRVDLPTGDIVWQRKLAADVSLPATVAGDSVVVIDRAGAITTFALDSGETVWSEDTGETASSVATSDGAIVVAREDGIFGGYDAASGDHLWELRYGGFLRASADLGDALVLVTNEATTAVEARSGIVRWTLAGAQDVVTDGERIVLFEDSRARLVDATGGSEGEWSIPSLALSIYRYALPGVDGFWVFRSNQPAVMVGQP</sequence>
<dbReference type="Pfam" id="PF13360">
    <property type="entry name" value="PQQ_2"/>
    <property type="match status" value="1"/>
</dbReference>
<keyword evidence="2" id="KW-1133">Transmembrane helix</keyword>
<dbReference type="PANTHER" id="PTHR34512">
    <property type="entry name" value="CELL SURFACE PROTEIN"/>
    <property type="match status" value="1"/>
</dbReference>
<comment type="caution">
    <text evidence="4">The sequence shown here is derived from an EMBL/GenBank/DDBJ whole genome shotgun (WGS) entry which is preliminary data.</text>
</comment>
<dbReference type="InterPro" id="IPR002372">
    <property type="entry name" value="PQQ_rpt_dom"/>
</dbReference>
<name>A0ABP7FMP1_9MICO</name>
<dbReference type="SUPFAM" id="SSF50998">
    <property type="entry name" value="Quinoprotein alcohol dehydrogenase-like"/>
    <property type="match status" value="1"/>
</dbReference>
<organism evidence="4 5">
    <name type="scientific">Leifsonella bigeumensis</name>
    <dbReference type="NCBI Taxonomy" id="433643"/>
    <lineage>
        <taxon>Bacteria</taxon>
        <taxon>Bacillati</taxon>
        <taxon>Actinomycetota</taxon>
        <taxon>Actinomycetes</taxon>
        <taxon>Micrococcales</taxon>
        <taxon>Microbacteriaceae</taxon>
        <taxon>Leifsonella</taxon>
    </lineage>
</organism>
<dbReference type="InterPro" id="IPR015943">
    <property type="entry name" value="WD40/YVTN_repeat-like_dom_sf"/>
</dbReference>
<keyword evidence="2" id="KW-0472">Membrane</keyword>
<keyword evidence="2" id="KW-0812">Transmembrane</keyword>